<accession>A0AAD8NV86</accession>
<name>A0AAD8NV86_TARER</name>
<keyword evidence="2" id="KW-1185">Reference proteome</keyword>
<dbReference type="EMBL" id="JAUHHV010000006">
    <property type="protein sequence ID" value="KAK1422284.1"/>
    <property type="molecule type" value="Genomic_DNA"/>
</dbReference>
<comment type="caution">
    <text evidence="1">The sequence shown here is derived from an EMBL/GenBank/DDBJ whole genome shotgun (WGS) entry which is preliminary data.</text>
</comment>
<gene>
    <name evidence="1" type="ORF">QVD17_25285</name>
</gene>
<dbReference type="Proteomes" id="UP001229421">
    <property type="component" value="Unassembled WGS sequence"/>
</dbReference>
<sequence length="67" mass="7878">MHIHTPVISSQIHVAKRHRFPFPITDIFLRQQLRSPLPSHLSISGNRIQHFKNLIHNKFNSPETDFV</sequence>
<proteinExistence type="predicted"/>
<dbReference type="AlphaFoldDB" id="A0AAD8NV86"/>
<organism evidence="1 2">
    <name type="scientific">Tagetes erecta</name>
    <name type="common">African marigold</name>
    <dbReference type="NCBI Taxonomy" id="13708"/>
    <lineage>
        <taxon>Eukaryota</taxon>
        <taxon>Viridiplantae</taxon>
        <taxon>Streptophyta</taxon>
        <taxon>Embryophyta</taxon>
        <taxon>Tracheophyta</taxon>
        <taxon>Spermatophyta</taxon>
        <taxon>Magnoliopsida</taxon>
        <taxon>eudicotyledons</taxon>
        <taxon>Gunneridae</taxon>
        <taxon>Pentapetalae</taxon>
        <taxon>asterids</taxon>
        <taxon>campanulids</taxon>
        <taxon>Asterales</taxon>
        <taxon>Asteraceae</taxon>
        <taxon>Asteroideae</taxon>
        <taxon>Heliantheae alliance</taxon>
        <taxon>Tageteae</taxon>
        <taxon>Tagetes</taxon>
    </lineage>
</organism>
<protein>
    <submittedName>
        <fullName evidence="1">Uncharacterized protein</fullName>
    </submittedName>
</protein>
<reference evidence="1" key="1">
    <citation type="journal article" date="2023" name="bioRxiv">
        <title>Improved chromosome-level genome assembly for marigold (Tagetes erecta).</title>
        <authorList>
            <person name="Jiang F."/>
            <person name="Yuan L."/>
            <person name="Wang S."/>
            <person name="Wang H."/>
            <person name="Xu D."/>
            <person name="Wang A."/>
            <person name="Fan W."/>
        </authorList>
    </citation>
    <scope>NUCLEOTIDE SEQUENCE</scope>
    <source>
        <strain evidence="1">WSJ</strain>
        <tissue evidence="1">Leaf</tissue>
    </source>
</reference>
<evidence type="ECO:0000313" key="2">
    <source>
        <dbReference type="Proteomes" id="UP001229421"/>
    </source>
</evidence>
<evidence type="ECO:0000313" key="1">
    <source>
        <dbReference type="EMBL" id="KAK1422284.1"/>
    </source>
</evidence>